<dbReference type="AlphaFoldDB" id="A0A9Q0FGU7"/>
<feature type="coiled-coil region" evidence="1">
    <location>
        <begin position="303"/>
        <end position="397"/>
    </location>
</feature>
<evidence type="ECO:0000256" key="2">
    <source>
        <dbReference type="SAM" id="MobiDB-lite"/>
    </source>
</evidence>
<evidence type="ECO:0000313" key="4">
    <source>
        <dbReference type="Proteomes" id="UP001141552"/>
    </source>
</evidence>
<dbReference type="Proteomes" id="UP001141552">
    <property type="component" value="Unassembled WGS sequence"/>
</dbReference>
<keyword evidence="4" id="KW-1185">Reference proteome</keyword>
<organism evidence="3 4">
    <name type="scientific">Turnera subulata</name>
    <dbReference type="NCBI Taxonomy" id="218843"/>
    <lineage>
        <taxon>Eukaryota</taxon>
        <taxon>Viridiplantae</taxon>
        <taxon>Streptophyta</taxon>
        <taxon>Embryophyta</taxon>
        <taxon>Tracheophyta</taxon>
        <taxon>Spermatophyta</taxon>
        <taxon>Magnoliopsida</taxon>
        <taxon>eudicotyledons</taxon>
        <taxon>Gunneridae</taxon>
        <taxon>Pentapetalae</taxon>
        <taxon>rosids</taxon>
        <taxon>fabids</taxon>
        <taxon>Malpighiales</taxon>
        <taxon>Passifloraceae</taxon>
        <taxon>Turnera</taxon>
    </lineage>
</organism>
<proteinExistence type="predicted"/>
<sequence length="668" mass="75527">MSWIRSAVTKAVEAGGNTTITRTVRSYADSVVLHAGNAVAEGAKIIQDRIGARDLNSFRSTVKRLEEVSVSCKGPERVQLMRRWLVALKEIERLSSLSNEPSPVDQNGTDENKDSPKKPTMVYYVDPELGTMNFRDVFLYSQALEGITLSMILEAPNEEEVPLLLEIFGLCLSGGKDVHKAVIRNIQELATKLSSYQDEVLIKREELLQYAQGAIAGIRINADIARIDAKASNLMEEIEKAKISHQSSDDNTEKSPEKESASTTKAREETVKQFHLCSMLEALLLKKKSLSNGDTPEVHAQKVEKLRILSESLLNSISQAEKRILDQRSHKEEALNFRVAKAYEIDQQEKELVGKISELEKQQEELEAELRKVNASLSAARSRLKNAREERDNFDEASNQILIHLKVKEDELSRAVTSCKAEADVVNTWINFLEDTWFLRTTYVEQKEKQLNGDLEKYGNHFVNVVHELLTAYTEELRPSIIRIREVVGNLNSCQLSDRATTVKDEDSKSQRKNLELEYLDFEARFISVANVVDNMKTQFYIESEGVVRKDEESIGQLFAAFEKIKEEFESIERPFLEIENPKQSESSDGSNDSPSNSPKHTSWTPENRKEKIKGSFRLRSQKSVVTQAYLDELDSDPGKDGRGSSHSSEDIGEWVFDELVKDVSSSK</sequence>
<reference evidence="3" key="2">
    <citation type="journal article" date="2023" name="Plants (Basel)">
        <title>Annotation of the Turnera subulata (Passifloraceae) Draft Genome Reveals the S-Locus Evolved after the Divergence of Turneroideae from Passifloroideae in a Stepwise Manner.</title>
        <authorList>
            <person name="Henning P.M."/>
            <person name="Roalson E.H."/>
            <person name="Mir W."/>
            <person name="McCubbin A.G."/>
            <person name="Shore J.S."/>
        </authorList>
    </citation>
    <scope>NUCLEOTIDE SEQUENCE</scope>
    <source>
        <strain evidence="3">F60SS</strain>
    </source>
</reference>
<comment type="caution">
    <text evidence="3">The sequence shown here is derived from an EMBL/GenBank/DDBJ whole genome shotgun (WGS) entry which is preliminary data.</text>
</comment>
<feature type="compositionally biased region" description="Basic and acidic residues" evidence="2">
    <location>
        <begin position="637"/>
        <end position="650"/>
    </location>
</feature>
<accession>A0A9Q0FGU7</accession>
<dbReference type="EMBL" id="JAKUCV010005428">
    <property type="protein sequence ID" value="KAJ4831229.1"/>
    <property type="molecule type" value="Genomic_DNA"/>
</dbReference>
<dbReference type="OrthoDB" id="2019255at2759"/>
<feature type="region of interest" description="Disordered" evidence="2">
    <location>
        <begin position="97"/>
        <end position="119"/>
    </location>
</feature>
<evidence type="ECO:0000256" key="1">
    <source>
        <dbReference type="SAM" id="Coils"/>
    </source>
</evidence>
<feature type="compositionally biased region" description="Low complexity" evidence="2">
    <location>
        <begin position="585"/>
        <end position="599"/>
    </location>
</feature>
<evidence type="ECO:0000313" key="3">
    <source>
        <dbReference type="EMBL" id="KAJ4831229.1"/>
    </source>
</evidence>
<name>A0A9Q0FGU7_9ROSI</name>
<feature type="compositionally biased region" description="Polar residues" evidence="2">
    <location>
        <begin position="97"/>
        <end position="109"/>
    </location>
</feature>
<gene>
    <name evidence="3" type="ORF">Tsubulata_005519</name>
</gene>
<dbReference type="PANTHER" id="PTHR34121">
    <property type="entry name" value="MYOSIN-11"/>
    <property type="match status" value="1"/>
</dbReference>
<reference evidence="3" key="1">
    <citation type="submission" date="2022-02" db="EMBL/GenBank/DDBJ databases">
        <authorList>
            <person name="Henning P.M."/>
            <person name="McCubbin A.G."/>
            <person name="Shore J.S."/>
        </authorList>
    </citation>
    <scope>NUCLEOTIDE SEQUENCE</scope>
    <source>
        <strain evidence="3">F60SS</strain>
        <tissue evidence="3">Leaves</tissue>
    </source>
</reference>
<feature type="region of interest" description="Disordered" evidence="2">
    <location>
        <begin position="241"/>
        <end position="267"/>
    </location>
</feature>
<keyword evidence="1" id="KW-0175">Coiled coil</keyword>
<dbReference type="PANTHER" id="PTHR34121:SF5">
    <property type="entry name" value="CENTROSOMAL PROTEIN OF 135 KDA-LIKE PROTEIN"/>
    <property type="match status" value="1"/>
</dbReference>
<feature type="region of interest" description="Disordered" evidence="2">
    <location>
        <begin position="576"/>
        <end position="652"/>
    </location>
</feature>
<protein>
    <submittedName>
        <fullName evidence="3">Uncharacterized protein</fullName>
    </submittedName>
</protein>